<reference evidence="1 2" key="1">
    <citation type="submission" date="2014-12" db="EMBL/GenBank/DDBJ databases">
        <title>Whole genome sequencing of Sphingobium xenophagum OW59.</title>
        <authorList>
            <person name="Ohta Y."/>
            <person name="Nishi S."/>
            <person name="Hatada Y."/>
        </authorList>
    </citation>
    <scope>NUCLEOTIDE SEQUENCE [LARGE SCALE GENOMIC DNA]</scope>
    <source>
        <strain evidence="1 2">OW59</strain>
    </source>
</reference>
<comment type="caution">
    <text evidence="1">The sequence shown here is derived from an EMBL/GenBank/DDBJ whole genome shotgun (WGS) entry which is preliminary data.</text>
</comment>
<dbReference type="Proteomes" id="UP000290975">
    <property type="component" value="Unassembled WGS sequence"/>
</dbReference>
<dbReference type="Pfam" id="PF22284">
    <property type="entry name" value="DUF6961"/>
    <property type="match status" value="1"/>
</dbReference>
<sequence>MNRDQELWAVALWVEKNHGDQGTTYISGQVERLTSVNDDGGVAMWREVADRFERLRSTPGAGQAS</sequence>
<protein>
    <submittedName>
        <fullName evidence="1">Uncharacterized protein</fullName>
    </submittedName>
</protein>
<gene>
    <name evidence="1" type="ORF">MBESOW_P3834</name>
</gene>
<dbReference type="InterPro" id="IPR054234">
    <property type="entry name" value="DUF6961"/>
</dbReference>
<dbReference type="EMBL" id="BBQY01000041">
    <property type="protein sequence ID" value="GBH32603.1"/>
    <property type="molecule type" value="Genomic_DNA"/>
</dbReference>
<dbReference type="AlphaFoldDB" id="A0A401J7K3"/>
<proteinExistence type="predicted"/>
<organism evidence="1 2">
    <name type="scientific">Sphingobium xenophagum</name>
    <dbReference type="NCBI Taxonomy" id="121428"/>
    <lineage>
        <taxon>Bacteria</taxon>
        <taxon>Pseudomonadati</taxon>
        <taxon>Pseudomonadota</taxon>
        <taxon>Alphaproteobacteria</taxon>
        <taxon>Sphingomonadales</taxon>
        <taxon>Sphingomonadaceae</taxon>
        <taxon>Sphingobium</taxon>
    </lineage>
</organism>
<name>A0A401J7K3_SPHXE</name>
<accession>A0A401J7K3</accession>
<evidence type="ECO:0000313" key="2">
    <source>
        <dbReference type="Proteomes" id="UP000290975"/>
    </source>
</evidence>
<evidence type="ECO:0000313" key="1">
    <source>
        <dbReference type="EMBL" id="GBH32603.1"/>
    </source>
</evidence>
<keyword evidence="2" id="KW-1185">Reference proteome</keyword>